<name>A0ABW5BEZ6_9BACT</name>
<keyword evidence="7" id="KW-1185">Reference proteome</keyword>
<evidence type="ECO:0000256" key="2">
    <source>
        <dbReference type="ARBA" id="ARBA00022649"/>
    </source>
</evidence>
<keyword evidence="5" id="KW-0378">Hydrolase</keyword>
<dbReference type="PANTHER" id="PTHR34139:SF1">
    <property type="entry name" value="RNASE MJ1380-RELATED"/>
    <property type="match status" value="1"/>
</dbReference>
<proteinExistence type="predicted"/>
<dbReference type="InterPro" id="IPR008201">
    <property type="entry name" value="HepT-like"/>
</dbReference>
<keyword evidence="3" id="KW-0540">Nuclease</keyword>
<evidence type="ECO:0000256" key="1">
    <source>
        <dbReference type="ARBA" id="ARBA00022553"/>
    </source>
</evidence>
<keyword evidence="4" id="KW-0547">Nucleotide-binding</keyword>
<dbReference type="InterPro" id="IPR051813">
    <property type="entry name" value="HepT_RNase_toxin"/>
</dbReference>
<dbReference type="RefSeq" id="WP_380806648.1">
    <property type="nucleotide sequence ID" value="NZ_JBHUIV010000034.1"/>
</dbReference>
<evidence type="ECO:0000256" key="3">
    <source>
        <dbReference type="ARBA" id="ARBA00022722"/>
    </source>
</evidence>
<evidence type="ECO:0000313" key="6">
    <source>
        <dbReference type="EMBL" id="MFD2203736.1"/>
    </source>
</evidence>
<evidence type="ECO:0000256" key="4">
    <source>
        <dbReference type="ARBA" id="ARBA00022741"/>
    </source>
</evidence>
<dbReference type="Proteomes" id="UP001597414">
    <property type="component" value="Unassembled WGS sequence"/>
</dbReference>
<evidence type="ECO:0000313" key="7">
    <source>
        <dbReference type="Proteomes" id="UP001597414"/>
    </source>
</evidence>
<dbReference type="EMBL" id="JBHUIV010000034">
    <property type="protein sequence ID" value="MFD2203736.1"/>
    <property type="molecule type" value="Genomic_DNA"/>
</dbReference>
<sequence>MKDKRLKSKARLIHIQQAIESIQRFTKGLEKESFEKHELVHQAVLMQFIVIEEAINHVDDEILNRYTYPWYKVKSFRNFIAHEYFNLKLSAVWEIISQELGTLSLVINEMIANEFPTSFFTQRKTF</sequence>
<dbReference type="PANTHER" id="PTHR34139">
    <property type="entry name" value="UPF0331 PROTEIN MJ0127"/>
    <property type="match status" value="1"/>
</dbReference>
<comment type="caution">
    <text evidence="6">The sequence shown here is derived from an EMBL/GenBank/DDBJ whole genome shotgun (WGS) entry which is preliminary data.</text>
</comment>
<evidence type="ECO:0000256" key="5">
    <source>
        <dbReference type="ARBA" id="ARBA00022801"/>
    </source>
</evidence>
<accession>A0ABW5BEZ6</accession>
<keyword evidence="2" id="KW-1277">Toxin-antitoxin system</keyword>
<organism evidence="6 7">
    <name type="scientific">Shivajiella indica</name>
    <dbReference type="NCBI Taxonomy" id="872115"/>
    <lineage>
        <taxon>Bacteria</taxon>
        <taxon>Pseudomonadati</taxon>
        <taxon>Bacteroidota</taxon>
        <taxon>Cytophagia</taxon>
        <taxon>Cytophagales</taxon>
        <taxon>Cyclobacteriaceae</taxon>
        <taxon>Shivajiella</taxon>
    </lineage>
</organism>
<protein>
    <submittedName>
        <fullName evidence="6">DUF86 domain-containing protein</fullName>
    </submittedName>
</protein>
<reference evidence="7" key="1">
    <citation type="journal article" date="2019" name="Int. J. Syst. Evol. Microbiol.">
        <title>The Global Catalogue of Microorganisms (GCM) 10K type strain sequencing project: providing services to taxonomists for standard genome sequencing and annotation.</title>
        <authorList>
            <consortium name="The Broad Institute Genomics Platform"/>
            <consortium name="The Broad Institute Genome Sequencing Center for Infectious Disease"/>
            <person name="Wu L."/>
            <person name="Ma J."/>
        </authorList>
    </citation>
    <scope>NUCLEOTIDE SEQUENCE [LARGE SCALE GENOMIC DNA]</scope>
    <source>
        <strain evidence="7">KCTC 19812</strain>
    </source>
</reference>
<keyword evidence="1" id="KW-0597">Phosphoprotein</keyword>
<gene>
    <name evidence="6" type="ORF">ACFSKV_19325</name>
</gene>
<dbReference type="Pfam" id="PF01934">
    <property type="entry name" value="HepT-like"/>
    <property type="match status" value="1"/>
</dbReference>